<feature type="region of interest" description="Disordered" evidence="1">
    <location>
        <begin position="370"/>
        <end position="406"/>
    </location>
</feature>
<dbReference type="PANTHER" id="PTHR47934:SF6">
    <property type="entry name" value="MITOCHONDRIAL GROUP I INTRON SPLICING FACTOR CCM1-RELATED"/>
    <property type="match status" value="1"/>
</dbReference>
<feature type="compositionally biased region" description="Acidic residues" evidence="1">
    <location>
        <begin position="1589"/>
        <end position="1612"/>
    </location>
</feature>
<dbReference type="GO" id="GO:0000428">
    <property type="term" value="C:DNA-directed RNA polymerase complex"/>
    <property type="evidence" value="ECO:0007669"/>
    <property type="project" value="UniProtKB-KW"/>
</dbReference>
<comment type="caution">
    <text evidence="2">The sequence shown here is derived from an EMBL/GenBank/DDBJ whole genome shotgun (WGS) entry which is preliminary data.</text>
</comment>
<feature type="compositionally biased region" description="Gly residues" evidence="1">
    <location>
        <begin position="811"/>
        <end position="820"/>
    </location>
</feature>
<feature type="compositionally biased region" description="Acidic residues" evidence="1">
    <location>
        <begin position="734"/>
        <end position="763"/>
    </location>
</feature>
<organism evidence="2 3">
    <name type="scientific">Pleodorina starrii</name>
    <dbReference type="NCBI Taxonomy" id="330485"/>
    <lineage>
        <taxon>Eukaryota</taxon>
        <taxon>Viridiplantae</taxon>
        <taxon>Chlorophyta</taxon>
        <taxon>core chlorophytes</taxon>
        <taxon>Chlorophyceae</taxon>
        <taxon>CS clade</taxon>
        <taxon>Chlamydomonadales</taxon>
        <taxon>Volvocaceae</taxon>
        <taxon>Pleodorina</taxon>
    </lineage>
</organism>
<feature type="region of interest" description="Disordered" evidence="1">
    <location>
        <begin position="658"/>
        <end position="689"/>
    </location>
</feature>
<feature type="compositionally biased region" description="Basic and acidic residues" evidence="1">
    <location>
        <begin position="659"/>
        <end position="668"/>
    </location>
</feature>
<name>A0A9W6F3G3_9CHLO</name>
<feature type="compositionally biased region" description="Acidic residues" evidence="1">
    <location>
        <begin position="784"/>
        <end position="804"/>
    </location>
</feature>
<proteinExistence type="predicted"/>
<feature type="compositionally biased region" description="Basic and acidic residues" evidence="1">
    <location>
        <begin position="93"/>
        <end position="104"/>
    </location>
</feature>
<accession>A0A9W6F3G3</accession>
<feature type="compositionally biased region" description="Acidic residues" evidence="1">
    <location>
        <begin position="1682"/>
        <end position="1697"/>
    </location>
</feature>
<dbReference type="EMBL" id="BRXU01000011">
    <property type="protein sequence ID" value="GLC55032.1"/>
    <property type="molecule type" value="Genomic_DNA"/>
</dbReference>
<feature type="region of interest" description="Disordered" evidence="1">
    <location>
        <begin position="54"/>
        <end position="107"/>
    </location>
</feature>
<evidence type="ECO:0000256" key="1">
    <source>
        <dbReference type="SAM" id="MobiDB-lite"/>
    </source>
</evidence>
<feature type="region of interest" description="Disordered" evidence="1">
    <location>
        <begin position="734"/>
        <end position="824"/>
    </location>
</feature>
<feature type="region of interest" description="Disordered" evidence="1">
    <location>
        <begin position="1588"/>
        <end position="1613"/>
    </location>
</feature>
<feature type="region of interest" description="Disordered" evidence="1">
    <location>
        <begin position="1737"/>
        <end position="1779"/>
    </location>
</feature>
<keyword evidence="2" id="KW-0240">DNA-directed RNA polymerase</keyword>
<feature type="region of interest" description="Disordered" evidence="1">
    <location>
        <begin position="1017"/>
        <end position="1058"/>
    </location>
</feature>
<gene>
    <name evidence="2" type="primary">PLEST006750</name>
    <name evidence="2" type="ORF">PLESTB_000933100</name>
</gene>
<evidence type="ECO:0000313" key="2">
    <source>
        <dbReference type="EMBL" id="GLC55032.1"/>
    </source>
</evidence>
<feature type="region of interest" description="Disordered" evidence="1">
    <location>
        <begin position="1401"/>
        <end position="1426"/>
    </location>
</feature>
<feature type="region of interest" description="Disordered" evidence="1">
    <location>
        <begin position="1498"/>
        <end position="1531"/>
    </location>
</feature>
<feature type="compositionally biased region" description="Acidic residues" evidence="1">
    <location>
        <begin position="1744"/>
        <end position="1753"/>
    </location>
</feature>
<evidence type="ECO:0000313" key="3">
    <source>
        <dbReference type="Proteomes" id="UP001165080"/>
    </source>
</evidence>
<keyword evidence="2" id="KW-0804">Transcription</keyword>
<feature type="region of interest" description="Disordered" evidence="1">
    <location>
        <begin position="1676"/>
        <end position="1699"/>
    </location>
</feature>
<protein>
    <submittedName>
        <fullName evidence="2">DNA-directed RNA polymerase III subunit RPC4</fullName>
    </submittedName>
</protein>
<dbReference type="OrthoDB" id="546691at2759"/>
<feature type="compositionally biased region" description="Acidic residues" evidence="1">
    <location>
        <begin position="1521"/>
        <end position="1531"/>
    </location>
</feature>
<dbReference type="GO" id="GO:0005739">
    <property type="term" value="C:mitochondrion"/>
    <property type="evidence" value="ECO:0007669"/>
    <property type="project" value="TreeGrafter"/>
</dbReference>
<feature type="compositionally biased region" description="Acidic residues" evidence="1">
    <location>
        <begin position="670"/>
        <end position="689"/>
    </location>
</feature>
<reference evidence="2 3" key="1">
    <citation type="journal article" date="2023" name="Commun. Biol.">
        <title>Reorganization of the ancestral sex-determining regions during the evolution of trioecy in Pleodorina starrii.</title>
        <authorList>
            <person name="Takahashi K."/>
            <person name="Suzuki S."/>
            <person name="Kawai-Toyooka H."/>
            <person name="Yamamoto K."/>
            <person name="Hamaji T."/>
            <person name="Ootsuki R."/>
            <person name="Yamaguchi H."/>
            <person name="Kawachi M."/>
            <person name="Higashiyama T."/>
            <person name="Nozaki H."/>
        </authorList>
    </citation>
    <scope>NUCLEOTIDE SEQUENCE [LARGE SCALE GENOMIC DNA]</scope>
    <source>
        <strain evidence="2 3">NIES-4479</strain>
    </source>
</reference>
<keyword evidence="3" id="KW-1185">Reference proteome</keyword>
<dbReference type="InterPro" id="IPR051114">
    <property type="entry name" value="Mito_RNA_Proc_CCM1"/>
</dbReference>
<dbReference type="Gene3D" id="1.25.40.10">
    <property type="entry name" value="Tetratricopeptide repeat domain"/>
    <property type="match status" value="1"/>
</dbReference>
<feature type="compositionally biased region" description="Acidic residues" evidence="1">
    <location>
        <begin position="1410"/>
        <end position="1426"/>
    </location>
</feature>
<dbReference type="InterPro" id="IPR011990">
    <property type="entry name" value="TPR-like_helical_dom_sf"/>
</dbReference>
<dbReference type="PANTHER" id="PTHR47934">
    <property type="entry name" value="PENTATRICOPEPTIDE REPEAT-CONTAINING PROTEIN PET309, MITOCHONDRIAL"/>
    <property type="match status" value="1"/>
</dbReference>
<feature type="compositionally biased region" description="Gly residues" evidence="1">
    <location>
        <begin position="1761"/>
        <end position="1771"/>
    </location>
</feature>
<dbReference type="GO" id="GO:0003729">
    <property type="term" value="F:mRNA binding"/>
    <property type="evidence" value="ECO:0007669"/>
    <property type="project" value="TreeGrafter"/>
</dbReference>
<dbReference type="Proteomes" id="UP001165080">
    <property type="component" value="Unassembled WGS sequence"/>
</dbReference>
<dbReference type="GO" id="GO:0006396">
    <property type="term" value="P:RNA processing"/>
    <property type="evidence" value="ECO:0007669"/>
    <property type="project" value="TreeGrafter"/>
</dbReference>
<feature type="compositionally biased region" description="Basic residues" evidence="1">
    <location>
        <begin position="771"/>
        <end position="780"/>
    </location>
</feature>
<dbReference type="GO" id="GO:0007005">
    <property type="term" value="P:mitochondrion organization"/>
    <property type="evidence" value="ECO:0007669"/>
    <property type="project" value="TreeGrafter"/>
</dbReference>
<feature type="compositionally biased region" description="Acidic residues" evidence="1">
    <location>
        <begin position="1025"/>
        <end position="1058"/>
    </location>
</feature>
<sequence length="1779" mass="186782">MLGLTSAGPLRLSDSCSRRCGARLLAPIAPSWSRPGALLLPHTTRPDVCLHAKRGRPRKDESAQPPPAPAQEGGEDADGADGEKPRRGRRSRKEKEKEEARDLLESQQINMEVLEEFKARAAAEEEAKRAAMGDSSEDDPRRLNFHRSLLAASQRGLTGECARIVDSMADAGLPPGPRAIHVWAYSYIQIGDGPGAKRIAEAGREAYGVSWIPETYVALMHGALSATPGGPDLMTALSLWVAQQDAGANPQLGFTFLTKELFRLRYSALAMQVVSEGYAAGLQPDEKLAALVIEQLCKQGLMEEARAEMQRLLDAGQLVGPEHYDTIVRLEAARGDLAAARGMLQAYYEDPRFSPPRASSYTALLKGFVSALRPPDGGPPPDRSPEDDDPSSGAGAGSGGGGGGGGLALGPDQLDALLNALREEMVARGLRPGREAYAAMVEAFAVVGDLDSALATYETMTRAKGSPALMRKKYLGRFVVSLLTADRPIDALRLLRDCSTTPSYADARSCVTLPAASSAPLPPGTLLSAGGVEVQGGGDGRSALTVWLPGHFEVMRQRKGQRASVLAFMRDADLSSRREVDGVVLGMGGAVVTEEGLFVPPPKMSMAELRVELTASGTEAEAVARAGRKELQKMVKDRRERLPSGILEMQAQLEGMVAAREEEERAAAEAEGEEEQGEEEEFDDDEPDLDTLDVNIASIIADEGTFEGGDSLEDSATFRAAAGGRVMLTDEAVEEAGEVEEEDEDLEEEEEEDEEDMEEDFNEDMPAAAAGRRRRGRGRGRGGDDDDALYDDDDDALLGLDEDGGAPPLGDGLGPSGGVGPDDLDWEVERGRVEVEDDALILDQLMAMSVMDSARYNGSAGMAVAMRMLELWAAVGGSPTAADLMTLYEGAVLEEHSRCCADLAEQLPSLLAAGEVGREQLSEMLLTLATVCLKPGSSDGEAADRVVTVLEDSGMQVPPDVYAGLEAALAGRPRMRDSVMGVAGGRVEADLTGSGLESSVAIGEEDQEEEVAGGGVLAGVLGSGDEPEAAEGEEEEGEEGVEEGEEEEGEEEEGDLELFGEYEEDPGQLEEERLELERLFQQDGEEDDAWLDELDEPAADVDEVRAAAEAEASAVRQAELVATTLESVRARSPFAAAVLEHRLAAMQLADAQMAAAEAADEAAEPAALPAGGSDVVPYGAVAGLDEAEATAEEVAAAEAAAAMLGGGRAAEGDEERQGELSGLAAEAEWDAAAVLELPPVVLAEAMAATEAEAAEAGVLSEEDRALLRRLTAKTQLLAELSALNTMAAQQHPGGAAAAEAELAEALRRISIAEAEGATATTILAAAAAAAGETPESLAAAAADEEGVDAVGLELEEEGEEEGELLRSEHLDPGVDDGALEGPAARLLETIMEEAEAVLAAEEAERRAREEEEGGEGEGAEEEGDGFEGLDVGAEEVRLQSEVLQRMVAAAEAQGPELTEEQQELYDMLEAGDLASLESKLGPDVMTWLAADLQRAAAEQGGDVDGLQEEEEDTAASASAAEEGEEEGEEVDVEFAPGWRLNDRFMAAFGATLRDRAAAGEAEGIRDESPEVAAVDALLALANGYRPEGFEEGLGVEEEGGEGEGGEEEEEGEVVLSEVQREAAEALAALAAAAGGPGEAAARAAAERALAEAMAVQSERYEEAEAEGEEARVLVRARRGGEEGEYEEGGEEEEEEGFEVPAAVPPEVAAEALRRLHAEKPGVGPVFVAKVEAEVAEAGAVAVAEPEEEEEEEEPPARGRGAARGRGGGGSGRARKSSGR</sequence>
<feature type="compositionally biased region" description="Gly residues" evidence="1">
    <location>
        <begin position="394"/>
        <end position="406"/>
    </location>
</feature>